<comment type="similarity">
    <text evidence="7">Belongs to the shikimate kinase family.</text>
</comment>
<dbReference type="InterPro" id="IPR000623">
    <property type="entry name" value="Shikimate_kinase/TSH1"/>
</dbReference>
<dbReference type="GO" id="GO:0000287">
    <property type="term" value="F:magnesium ion binding"/>
    <property type="evidence" value="ECO:0007669"/>
    <property type="project" value="UniProtKB-UniRule"/>
</dbReference>
<dbReference type="GO" id="GO:0008652">
    <property type="term" value="P:amino acid biosynthetic process"/>
    <property type="evidence" value="ECO:0007669"/>
    <property type="project" value="UniProtKB-KW"/>
</dbReference>
<dbReference type="SUPFAM" id="SSF52540">
    <property type="entry name" value="P-loop containing nucleoside triphosphate hydrolases"/>
    <property type="match status" value="1"/>
</dbReference>
<protein>
    <recommendedName>
        <fullName evidence="7">Shikimate kinase</fullName>
        <shortName evidence="7">SK</shortName>
        <ecNumber evidence="7">2.7.1.71</ecNumber>
    </recommendedName>
</protein>
<keyword evidence="4 7" id="KW-0418">Kinase</keyword>
<dbReference type="NCBIfam" id="NF040667">
    <property type="entry name" value="hom_kin_desulfo"/>
    <property type="match status" value="1"/>
</dbReference>
<dbReference type="PANTHER" id="PTHR21087:SF16">
    <property type="entry name" value="SHIKIMATE KINASE 1, CHLOROPLASTIC"/>
    <property type="match status" value="1"/>
</dbReference>
<dbReference type="PRINTS" id="PR01100">
    <property type="entry name" value="SHIKIMTKNASE"/>
</dbReference>
<keyword evidence="6 7" id="KW-0057">Aromatic amino acid biosynthesis</keyword>
<dbReference type="GO" id="GO:0009073">
    <property type="term" value="P:aromatic amino acid family biosynthetic process"/>
    <property type="evidence" value="ECO:0007669"/>
    <property type="project" value="UniProtKB-KW"/>
</dbReference>
<dbReference type="CDD" id="cd00464">
    <property type="entry name" value="SK"/>
    <property type="match status" value="1"/>
</dbReference>
<comment type="subcellular location">
    <subcellularLocation>
        <location evidence="7">Cytoplasm</location>
    </subcellularLocation>
</comment>
<dbReference type="Pfam" id="PF01202">
    <property type="entry name" value="SKI"/>
    <property type="match status" value="1"/>
</dbReference>
<dbReference type="GO" id="GO:0004765">
    <property type="term" value="F:shikimate kinase activity"/>
    <property type="evidence" value="ECO:0007669"/>
    <property type="project" value="UniProtKB-UniRule"/>
</dbReference>
<dbReference type="PANTHER" id="PTHR21087">
    <property type="entry name" value="SHIKIMATE KINASE"/>
    <property type="match status" value="1"/>
</dbReference>
<dbReference type="InterPro" id="IPR027417">
    <property type="entry name" value="P-loop_NTPase"/>
</dbReference>
<dbReference type="GO" id="GO:0005829">
    <property type="term" value="C:cytosol"/>
    <property type="evidence" value="ECO:0007669"/>
    <property type="project" value="TreeGrafter"/>
</dbReference>
<dbReference type="UniPathway" id="UPA00053">
    <property type="reaction ID" value="UER00088"/>
</dbReference>
<keyword evidence="2 7" id="KW-0808">Transferase</keyword>
<dbReference type="GO" id="GO:0005524">
    <property type="term" value="F:ATP binding"/>
    <property type="evidence" value="ECO:0007669"/>
    <property type="project" value="UniProtKB-UniRule"/>
</dbReference>
<keyword evidence="1 7" id="KW-0028">Amino-acid biosynthesis</keyword>
<name>A0A6L2R6I4_9BACT</name>
<dbReference type="HAMAP" id="MF_00109">
    <property type="entry name" value="Shikimate_kinase"/>
    <property type="match status" value="1"/>
</dbReference>
<evidence type="ECO:0000256" key="1">
    <source>
        <dbReference type="ARBA" id="ARBA00022605"/>
    </source>
</evidence>
<feature type="binding site" evidence="7">
    <location>
        <position position="28"/>
    </location>
    <ligand>
        <name>Mg(2+)</name>
        <dbReference type="ChEBI" id="CHEBI:18420"/>
    </ligand>
</feature>
<dbReference type="EMBL" id="BLLL01000010">
    <property type="protein sequence ID" value="GFH63137.1"/>
    <property type="molecule type" value="Genomic_DNA"/>
</dbReference>
<sequence>MSTLGLMTPPSHPSPCIILIGMAASGKSTVGKELARELAWAFLDSDHLIEATYGQPLQTILESLGKESFLRVESALLCTLKVSRTVIATGGSVVYREETMLHLASLGTIVHLDVAWPVIEQRLIRNPQRGLVIAKEQTLANLFNERRSLYRRWGGVRVPAHAESPKEYAKRIIQELLPTI</sequence>
<feature type="binding site" evidence="7">
    <location>
        <position position="91"/>
    </location>
    <ligand>
        <name>substrate</name>
    </ligand>
</feature>
<feature type="binding site" evidence="7">
    <location>
        <begin position="24"/>
        <end position="29"/>
    </location>
    <ligand>
        <name>ATP</name>
        <dbReference type="ChEBI" id="CHEBI:30616"/>
    </ligand>
</feature>
<evidence type="ECO:0000256" key="2">
    <source>
        <dbReference type="ARBA" id="ARBA00022679"/>
    </source>
</evidence>
<comment type="pathway">
    <text evidence="7">Metabolic intermediate biosynthesis; chorismate biosynthesis; chorismate from D-erythrose 4-phosphate and phosphoenolpyruvate: step 5/7.</text>
</comment>
<keyword evidence="5 7" id="KW-0067">ATP-binding</keyword>
<dbReference type="EC" id="2.7.1.71" evidence="7"/>
<comment type="cofactor">
    <cofactor evidence="7">
        <name>Mg(2+)</name>
        <dbReference type="ChEBI" id="CHEBI:18420"/>
    </cofactor>
    <text evidence="7">Binds 1 Mg(2+) ion per subunit.</text>
</comment>
<feature type="binding site" evidence="7">
    <location>
        <position position="146"/>
    </location>
    <ligand>
        <name>substrate</name>
    </ligand>
</feature>
<dbReference type="Gene3D" id="3.40.50.300">
    <property type="entry name" value="P-loop containing nucleotide triphosphate hydrolases"/>
    <property type="match status" value="1"/>
</dbReference>
<evidence type="ECO:0000256" key="3">
    <source>
        <dbReference type="ARBA" id="ARBA00022741"/>
    </source>
</evidence>
<feature type="binding site" evidence="7">
    <location>
        <position position="129"/>
    </location>
    <ligand>
        <name>ATP</name>
        <dbReference type="ChEBI" id="CHEBI:30616"/>
    </ligand>
</feature>
<keyword evidence="7" id="KW-0460">Magnesium</keyword>
<evidence type="ECO:0000256" key="6">
    <source>
        <dbReference type="ARBA" id="ARBA00023141"/>
    </source>
</evidence>
<comment type="caution">
    <text evidence="7">Lacks conserved residue(s) required for the propagation of feature annotation.</text>
</comment>
<keyword evidence="7" id="KW-0479">Metal-binding</keyword>
<keyword evidence="7" id="KW-0963">Cytoplasm</keyword>
<dbReference type="AlphaFoldDB" id="A0A6L2R6I4"/>
<evidence type="ECO:0000313" key="9">
    <source>
        <dbReference type="Proteomes" id="UP000505077"/>
    </source>
</evidence>
<gene>
    <name evidence="7 8" type="primary">aroK</name>
    <name evidence="8" type="ORF">ZNDK_0908</name>
</gene>
<dbReference type="GO" id="GO:0009423">
    <property type="term" value="P:chorismate biosynthetic process"/>
    <property type="evidence" value="ECO:0007669"/>
    <property type="project" value="UniProtKB-UniRule"/>
</dbReference>
<evidence type="ECO:0000313" key="8">
    <source>
        <dbReference type="EMBL" id="GFH63137.1"/>
    </source>
</evidence>
<feature type="binding site" evidence="7">
    <location>
        <position position="46"/>
    </location>
    <ligand>
        <name>substrate</name>
    </ligand>
</feature>
<organism evidence="8 9">
    <name type="scientific">Candidatus Desulfovibrio kirbyi</name>
    <dbReference type="NCBI Taxonomy" id="2696086"/>
    <lineage>
        <taxon>Bacteria</taxon>
        <taxon>Pseudomonadati</taxon>
        <taxon>Thermodesulfobacteriota</taxon>
        <taxon>Desulfovibrionia</taxon>
        <taxon>Desulfovibrionales</taxon>
        <taxon>Desulfovibrionaceae</taxon>
        <taxon>Desulfovibrio</taxon>
    </lineage>
</organism>
<evidence type="ECO:0000256" key="7">
    <source>
        <dbReference type="HAMAP-Rule" id="MF_00109"/>
    </source>
</evidence>
<comment type="catalytic activity">
    <reaction evidence="7">
        <text>shikimate + ATP = 3-phosphoshikimate + ADP + H(+)</text>
        <dbReference type="Rhea" id="RHEA:13121"/>
        <dbReference type="ChEBI" id="CHEBI:15378"/>
        <dbReference type="ChEBI" id="CHEBI:30616"/>
        <dbReference type="ChEBI" id="CHEBI:36208"/>
        <dbReference type="ChEBI" id="CHEBI:145989"/>
        <dbReference type="ChEBI" id="CHEBI:456216"/>
        <dbReference type="EC" id="2.7.1.71"/>
    </reaction>
</comment>
<comment type="function">
    <text evidence="7">Catalyzes the specific phosphorylation of the 3-hydroxyl group of shikimic acid using ATP as a cosubstrate.</text>
</comment>
<comment type="caution">
    <text evidence="8">The sequence shown here is derived from an EMBL/GenBank/DDBJ whole genome shotgun (WGS) entry which is preliminary data.</text>
</comment>
<dbReference type="Proteomes" id="UP000505077">
    <property type="component" value="Unassembled WGS sequence"/>
</dbReference>
<accession>A0A6L2R6I4</accession>
<comment type="subunit">
    <text evidence="7">Monomer.</text>
</comment>
<keyword evidence="3 7" id="KW-0547">Nucleotide-binding</keyword>
<proteinExistence type="inferred from homology"/>
<evidence type="ECO:0000256" key="4">
    <source>
        <dbReference type="ARBA" id="ARBA00022777"/>
    </source>
</evidence>
<reference evidence="8 9" key="1">
    <citation type="journal article" date="2020" name="ISME J.">
        <title>Parallel Reductive Genome Evolution in Desulfovibrio Ectosymbionts Independently Acquired by Trichonympha Protists in the Termite Gut.</title>
        <authorList>
            <person name="Takeuchi M."/>
            <person name="Kuwahara H."/>
            <person name="Murakami T."/>
            <person name="Takahashi K."/>
            <person name="Kajitani R."/>
            <person name="Toyoda A."/>
            <person name="Itoh T."/>
            <person name="Ohkuma M."/>
            <person name="Hongoh Y."/>
        </authorList>
    </citation>
    <scope>NUCLEOTIDE SEQUENCE [LARGE SCALE GENOMIC DNA]</scope>
    <source>
        <strain evidence="8">ZnDsv-02</strain>
    </source>
</reference>
<dbReference type="InterPro" id="IPR031322">
    <property type="entry name" value="Shikimate/glucono_kinase"/>
</dbReference>
<evidence type="ECO:0000256" key="5">
    <source>
        <dbReference type="ARBA" id="ARBA00022840"/>
    </source>
</evidence>